<accession>A0ABN8LWI8</accession>
<evidence type="ECO:0000256" key="1">
    <source>
        <dbReference type="SAM" id="MobiDB-lite"/>
    </source>
</evidence>
<evidence type="ECO:0000256" key="2">
    <source>
        <dbReference type="SAM" id="Phobius"/>
    </source>
</evidence>
<dbReference type="Proteomes" id="UP001159427">
    <property type="component" value="Unassembled WGS sequence"/>
</dbReference>
<comment type="caution">
    <text evidence="3">The sequence shown here is derived from an EMBL/GenBank/DDBJ whole genome shotgun (WGS) entry which is preliminary data.</text>
</comment>
<keyword evidence="2" id="KW-0472">Membrane</keyword>
<proteinExistence type="predicted"/>
<feature type="transmembrane region" description="Helical" evidence="2">
    <location>
        <begin position="467"/>
        <end position="486"/>
    </location>
</feature>
<gene>
    <name evidence="3" type="ORF">PEVE_00012392</name>
</gene>
<feature type="region of interest" description="Disordered" evidence="1">
    <location>
        <begin position="200"/>
        <end position="241"/>
    </location>
</feature>
<protein>
    <submittedName>
        <fullName evidence="3">Uncharacterized protein</fullName>
    </submittedName>
</protein>
<keyword evidence="4" id="KW-1185">Reference proteome</keyword>
<name>A0ABN8LWI8_9CNID</name>
<evidence type="ECO:0000313" key="4">
    <source>
        <dbReference type="Proteomes" id="UP001159427"/>
    </source>
</evidence>
<sequence length="611" mass="68411">MNSLEMTDPYEEHMLNVNGKPITLDDILEETSLYINSSLFPVPADPVFPSLDLCYTEDTKANVTVLDLKDVYDKGQSRRKANSEQRLLKADVRLKATAQKQIQGVSAYVERCPEAARILQDLNGRVPLEVEYSKKEPFFVNFSVNLDSVYITHKGIKVYELSRVKGEERNIFRLIVVLHFLDGSTKEFISKHFQVQSKKHQKQILDEDSSSDNGYYGTPSPENKRKRPKLEEASPLGSIGSDLNSDSSVVASEVVTDRLEAKSAVINELQVNKPILTPRGDIAYHFKLEKSSHDLPLEEGDVVGFFGEPHGKSHIEKLTHFNASKAKMAGVISRSAYLEAKTPAEDEEKDLSDLVCIIGMVNVKVLGSVENGERLYSSLEHPGVAIPQSRLCDAVSKDAFLLGQTLEGSDANTSNIHLVQSFVSALLSITNGHLADAFDDVRKHLKEDVKTEVKAVKKKCLRGFRRWLLAGFILAVLLGVLLYQLFAPGTAFRYYRCQLGSIKNSEMWFTFTTADKQIPRVHGVEFTFDKLKSKMDLKFGKINQTDARYYLNLDRCAYGGIRLVGSPLDGKEMVRGAEIVAVNHNCSTVYYHAEYWTPYVSGRDIVCTAHP</sequence>
<keyword evidence="2" id="KW-1133">Transmembrane helix</keyword>
<evidence type="ECO:0000313" key="3">
    <source>
        <dbReference type="EMBL" id="CAH3021662.1"/>
    </source>
</evidence>
<dbReference type="EMBL" id="CALNXI010000191">
    <property type="protein sequence ID" value="CAH3021662.1"/>
    <property type="molecule type" value="Genomic_DNA"/>
</dbReference>
<reference evidence="3 4" key="1">
    <citation type="submission" date="2022-05" db="EMBL/GenBank/DDBJ databases">
        <authorList>
            <consortium name="Genoscope - CEA"/>
            <person name="William W."/>
        </authorList>
    </citation>
    <scope>NUCLEOTIDE SEQUENCE [LARGE SCALE GENOMIC DNA]</scope>
</reference>
<organism evidence="3 4">
    <name type="scientific">Porites evermanni</name>
    <dbReference type="NCBI Taxonomy" id="104178"/>
    <lineage>
        <taxon>Eukaryota</taxon>
        <taxon>Metazoa</taxon>
        <taxon>Cnidaria</taxon>
        <taxon>Anthozoa</taxon>
        <taxon>Hexacorallia</taxon>
        <taxon>Scleractinia</taxon>
        <taxon>Fungiina</taxon>
        <taxon>Poritidae</taxon>
        <taxon>Porites</taxon>
    </lineage>
</organism>
<keyword evidence="2" id="KW-0812">Transmembrane</keyword>